<evidence type="ECO:0000313" key="2">
    <source>
        <dbReference type="Proteomes" id="UP000676169"/>
    </source>
</evidence>
<organism evidence="1 2">
    <name type="scientific">Luteolibacter ambystomatis</name>
    <dbReference type="NCBI Taxonomy" id="2824561"/>
    <lineage>
        <taxon>Bacteria</taxon>
        <taxon>Pseudomonadati</taxon>
        <taxon>Verrucomicrobiota</taxon>
        <taxon>Verrucomicrobiia</taxon>
        <taxon>Verrucomicrobiales</taxon>
        <taxon>Verrucomicrobiaceae</taxon>
        <taxon>Luteolibacter</taxon>
    </lineage>
</organism>
<dbReference type="AlphaFoldDB" id="A0A975IZ45"/>
<dbReference type="InterPro" id="IPR029052">
    <property type="entry name" value="Metallo-depent_PP-like"/>
</dbReference>
<sequence length="266" mass="29901">MKEPIRILSDLHLGHRVSRIGQVESLRPLIAGAGTVIFNGDTWQELAIPFRERSAKMLEELRTICTEEGAEPVFLSGNHDPGWPGTGWLELAGGRILITHGDALFFDGSPWSREAIHGQEMIRRLWREHHAAACDAGERLRLAREIARNLVPRVFPKGKKLWQRVWEAAHPPQRALNMLYAWLSQGGAAAEFAEQFFPKAEIVVIGHFHLGGIWQRRGRLVINTGAFLPPGKATCVEIRDGWLTCSRVLESAEACTLEAPFARWRL</sequence>
<keyword evidence="2" id="KW-1185">Reference proteome</keyword>
<gene>
    <name evidence="1" type="ORF">KBB96_18880</name>
</gene>
<dbReference type="EMBL" id="CP073100">
    <property type="protein sequence ID" value="QUE50912.1"/>
    <property type="molecule type" value="Genomic_DNA"/>
</dbReference>
<dbReference type="RefSeq" id="WP_211631051.1">
    <property type="nucleotide sequence ID" value="NZ_CP073100.1"/>
</dbReference>
<dbReference type="KEGG" id="lamb:KBB96_18880"/>
<proteinExistence type="predicted"/>
<dbReference type="Proteomes" id="UP000676169">
    <property type="component" value="Chromosome"/>
</dbReference>
<evidence type="ECO:0000313" key="1">
    <source>
        <dbReference type="EMBL" id="QUE50912.1"/>
    </source>
</evidence>
<protein>
    <submittedName>
        <fullName evidence="1">Metallophosphoesterase family protein</fullName>
    </submittedName>
</protein>
<dbReference type="Gene3D" id="3.60.21.10">
    <property type="match status" value="1"/>
</dbReference>
<name>A0A975IZ45_9BACT</name>
<reference evidence="1" key="1">
    <citation type="submission" date="2021-04" db="EMBL/GenBank/DDBJ databases">
        <title>Luteolibacter sp. 32A isolated from the skin of an Anderson's salamander (Ambystoma andersonii).</title>
        <authorList>
            <person name="Spergser J."/>
            <person name="Busse H.-J."/>
        </authorList>
    </citation>
    <scope>NUCLEOTIDE SEQUENCE</scope>
    <source>
        <strain evidence="1">32A</strain>
    </source>
</reference>
<dbReference type="SUPFAM" id="SSF56300">
    <property type="entry name" value="Metallo-dependent phosphatases"/>
    <property type="match status" value="1"/>
</dbReference>
<accession>A0A975IZ45</accession>